<evidence type="ECO:0000313" key="3">
    <source>
        <dbReference type="Proteomes" id="UP000054921"/>
    </source>
</evidence>
<gene>
    <name evidence="2" type="ORF">Lche_2150</name>
</gene>
<dbReference type="EMBL" id="LNXW01000013">
    <property type="protein sequence ID" value="KTC80130.1"/>
    <property type="molecule type" value="Genomic_DNA"/>
</dbReference>
<feature type="transmembrane region" description="Helical" evidence="1">
    <location>
        <begin position="21"/>
        <end position="38"/>
    </location>
</feature>
<feature type="transmembrane region" description="Helical" evidence="1">
    <location>
        <begin position="58"/>
        <end position="74"/>
    </location>
</feature>
<dbReference type="Proteomes" id="UP000054921">
    <property type="component" value="Unassembled WGS sequence"/>
</dbReference>
<evidence type="ECO:0000313" key="2">
    <source>
        <dbReference type="EMBL" id="KTC80130.1"/>
    </source>
</evidence>
<proteinExistence type="predicted"/>
<sequence length="100" mass="10575">MSLLNQFRSNVLSSINAHTGKIFILICLLIMAQGTFAADALSSAEEVVKDTYNGSIKTYLYVGEAVAAVVTLMFTRNIKTLGGVGAMAIFLNVVAMLAGV</sequence>
<keyword evidence="1" id="KW-0812">Transmembrane</keyword>
<accession>A0A0W0S9W4</accession>
<keyword evidence="1" id="KW-1133">Transmembrane helix</keyword>
<comment type="caution">
    <text evidence="2">The sequence shown here is derived from an EMBL/GenBank/DDBJ whole genome shotgun (WGS) entry which is preliminary data.</text>
</comment>
<organism evidence="2 3">
    <name type="scientific">Legionella cherrii</name>
    <dbReference type="NCBI Taxonomy" id="28084"/>
    <lineage>
        <taxon>Bacteria</taxon>
        <taxon>Pseudomonadati</taxon>
        <taxon>Pseudomonadota</taxon>
        <taxon>Gammaproteobacteria</taxon>
        <taxon>Legionellales</taxon>
        <taxon>Legionellaceae</taxon>
        <taxon>Legionella</taxon>
    </lineage>
</organism>
<name>A0A0W0S9W4_9GAMM</name>
<reference evidence="2 3" key="1">
    <citation type="submission" date="2015-11" db="EMBL/GenBank/DDBJ databases">
        <title>Genomic analysis of 38 Legionella species identifies large and diverse effector repertoires.</title>
        <authorList>
            <person name="Burstein D."/>
            <person name="Amaro F."/>
            <person name="Zusman T."/>
            <person name="Lifshitz Z."/>
            <person name="Cohen O."/>
            <person name="Gilbert J.A."/>
            <person name="Pupko T."/>
            <person name="Shuman H.A."/>
            <person name="Segal G."/>
        </authorList>
    </citation>
    <scope>NUCLEOTIDE SEQUENCE [LARGE SCALE GENOMIC DNA]</scope>
    <source>
        <strain evidence="2 3">ORW</strain>
    </source>
</reference>
<protein>
    <submittedName>
        <fullName evidence="2">Putative fimbrial protein-like protein</fullName>
    </submittedName>
</protein>
<dbReference type="STRING" id="28084.Lche_2150"/>
<dbReference type="AlphaFoldDB" id="A0A0W0S9W4"/>
<dbReference type="RefSeq" id="WP_058387894.1">
    <property type="nucleotide sequence ID" value="NZ_LNXW01000013.1"/>
</dbReference>
<dbReference type="PATRIC" id="fig|28084.5.peg.2327"/>
<feature type="transmembrane region" description="Helical" evidence="1">
    <location>
        <begin position="81"/>
        <end position="99"/>
    </location>
</feature>
<evidence type="ECO:0000256" key="1">
    <source>
        <dbReference type="SAM" id="Phobius"/>
    </source>
</evidence>
<keyword evidence="1" id="KW-0472">Membrane</keyword>